<comment type="caution">
    <text evidence="1">The sequence shown here is derived from an EMBL/GenBank/DDBJ whole genome shotgun (WGS) entry which is preliminary data.</text>
</comment>
<gene>
    <name evidence="1" type="ORF">RV045_11205</name>
</gene>
<keyword evidence="2" id="KW-1185">Reference proteome</keyword>
<protein>
    <submittedName>
        <fullName evidence="1">Uncharacterized protein</fullName>
    </submittedName>
</protein>
<proteinExistence type="predicted"/>
<name>A0ACC6P467_9BURK</name>
<dbReference type="Proteomes" id="UP001364695">
    <property type="component" value="Unassembled WGS sequence"/>
</dbReference>
<evidence type="ECO:0000313" key="2">
    <source>
        <dbReference type="Proteomes" id="UP001364695"/>
    </source>
</evidence>
<organism evidence="1 2">
    <name type="scientific">Amphibiibacter pelophylacis</name>
    <dbReference type="NCBI Taxonomy" id="1799477"/>
    <lineage>
        <taxon>Bacteria</taxon>
        <taxon>Pseudomonadati</taxon>
        <taxon>Pseudomonadota</taxon>
        <taxon>Betaproteobacteria</taxon>
        <taxon>Burkholderiales</taxon>
        <taxon>Sphaerotilaceae</taxon>
        <taxon>Amphibiibacter</taxon>
    </lineage>
</organism>
<sequence>MNPPASTALSVPPEMAGDPAWADTEIDDSRERHALAPGEDDLTADAPAVRVADAAAAQPTAIAVPPRQLPPRRALPQRLPLHLLRDGVHLLLAGLSGMGAAWLGQAHYGSRVLGASMGFVTGALVLWGVPALVRARRRANASGARKSSHKPRP</sequence>
<accession>A0ACC6P467</accession>
<evidence type="ECO:0000313" key="1">
    <source>
        <dbReference type="EMBL" id="MEJ7138990.1"/>
    </source>
</evidence>
<reference evidence="1" key="1">
    <citation type="submission" date="2023-10" db="EMBL/GenBank/DDBJ databases">
        <title>Amphibacter perezi, gen. nov., sp. nov. a novel taxa of the family Comamonadaceae, class Betaproteobacteria isolated from the skin microbiota of Pelophylax perezi from different populations.</title>
        <authorList>
            <person name="Costa S."/>
            <person name="Proenca D.N."/>
            <person name="Lopes I."/>
            <person name="Morais P.V."/>
        </authorList>
    </citation>
    <scope>NUCLEOTIDE SEQUENCE</scope>
    <source>
        <strain evidence="1">SL12-8</strain>
    </source>
</reference>
<dbReference type="EMBL" id="JAWDIE010000018">
    <property type="protein sequence ID" value="MEJ7138990.1"/>
    <property type="molecule type" value="Genomic_DNA"/>
</dbReference>